<dbReference type="GO" id="GO:0019171">
    <property type="term" value="F:(3R)-hydroxyacyl-[acyl-carrier-protein] dehydratase activity"/>
    <property type="evidence" value="ECO:0007669"/>
    <property type="project" value="TreeGrafter"/>
</dbReference>
<dbReference type="InterPro" id="IPR039569">
    <property type="entry name" value="FAS1-like_DH_region"/>
</dbReference>
<dbReference type="PANTHER" id="PTHR28152:SF1">
    <property type="entry name" value="HYDROXYACYL-THIOESTER DEHYDRATASE TYPE 2, MITOCHONDRIAL"/>
    <property type="match status" value="1"/>
</dbReference>
<name>A0A3A8AYM3_9RHOB</name>
<dbReference type="SUPFAM" id="SSF54637">
    <property type="entry name" value="Thioesterase/thiol ester dehydrase-isomerase"/>
    <property type="match status" value="1"/>
</dbReference>
<proteinExistence type="predicted"/>
<organism evidence="2 3">
    <name type="scientific">Roseovarius spongiae</name>
    <dbReference type="NCBI Taxonomy" id="2320272"/>
    <lineage>
        <taxon>Bacteria</taxon>
        <taxon>Pseudomonadati</taxon>
        <taxon>Pseudomonadota</taxon>
        <taxon>Alphaproteobacteria</taxon>
        <taxon>Rhodobacterales</taxon>
        <taxon>Roseobacteraceae</taxon>
        <taxon>Roseovarius</taxon>
    </lineage>
</organism>
<evidence type="ECO:0000313" key="2">
    <source>
        <dbReference type="EMBL" id="RKF17107.1"/>
    </source>
</evidence>
<sequence length="280" mass="31231">MQDQPAPEVSDEIRATCESYVGRSRETRDTLAPEPAEKLAALLGARVEERLPPTWHWAYFNPGIPLTDQGHDLHERTGIFLPPAPFDRRMWAAGDVTVLEPLALGAPAVRRSTIADVAFKQGKSGAMCFVTVRHEIEQDGAARIREDQTIVYRDRGAPTPALRAPGDPVPEGYATYPEGKLFFYSAVTHNGHRIHWDRDFCRRVEGYPDLVVHGPLMATELCDALRGEDIRPLRFRYRAEAPVFLTTPVRIVTDAPGEPREGVIRRSDGVASMRGTLMQP</sequence>
<dbReference type="PANTHER" id="PTHR28152">
    <property type="entry name" value="HYDROXYACYL-THIOESTER DEHYDRATASE TYPE 2, MITOCHONDRIAL"/>
    <property type="match status" value="1"/>
</dbReference>
<evidence type="ECO:0000313" key="3">
    <source>
        <dbReference type="Proteomes" id="UP000281128"/>
    </source>
</evidence>
<gene>
    <name evidence="2" type="ORF">D6850_06225</name>
</gene>
<dbReference type="Proteomes" id="UP000281128">
    <property type="component" value="Unassembled WGS sequence"/>
</dbReference>
<dbReference type="InterPro" id="IPR052741">
    <property type="entry name" value="Mitochondrial_HTD2"/>
</dbReference>
<dbReference type="EMBL" id="RAPE01000001">
    <property type="protein sequence ID" value="RKF17107.1"/>
    <property type="molecule type" value="Genomic_DNA"/>
</dbReference>
<dbReference type="InterPro" id="IPR029069">
    <property type="entry name" value="HotDog_dom_sf"/>
</dbReference>
<evidence type="ECO:0000259" key="1">
    <source>
        <dbReference type="Pfam" id="PF13452"/>
    </source>
</evidence>
<protein>
    <submittedName>
        <fullName evidence="2">Acyl-CoA dehydrogenase</fullName>
    </submittedName>
</protein>
<feature type="domain" description="FAS1-like dehydratase" evidence="1">
    <location>
        <begin position="82"/>
        <end position="141"/>
    </location>
</feature>
<reference evidence="2 3" key="1">
    <citation type="submission" date="2018-09" db="EMBL/GenBank/DDBJ databases">
        <title>Roseovarius spongiae sp. nov., isolated from a marine sponge.</title>
        <authorList>
            <person name="Zhuang L."/>
            <person name="Luo L."/>
        </authorList>
    </citation>
    <scope>NUCLEOTIDE SEQUENCE [LARGE SCALE GENOMIC DNA]</scope>
    <source>
        <strain evidence="2 3">HN-E21</strain>
    </source>
</reference>
<comment type="caution">
    <text evidence="2">The sequence shown here is derived from an EMBL/GenBank/DDBJ whole genome shotgun (WGS) entry which is preliminary data.</text>
</comment>
<dbReference type="AlphaFoldDB" id="A0A3A8AYM3"/>
<dbReference type="Pfam" id="PF13452">
    <property type="entry name" value="FAS1_DH_region"/>
    <property type="match status" value="1"/>
</dbReference>
<dbReference type="OrthoDB" id="7183822at2"/>
<keyword evidence="3" id="KW-1185">Reference proteome</keyword>
<dbReference type="RefSeq" id="WP_121164787.1">
    <property type="nucleotide sequence ID" value="NZ_RAPE01000001.1"/>
</dbReference>
<accession>A0A3A8AYM3</accession>
<dbReference type="Gene3D" id="3.10.129.10">
    <property type="entry name" value="Hotdog Thioesterase"/>
    <property type="match status" value="1"/>
</dbReference>